<proteinExistence type="predicted"/>
<dbReference type="Gene3D" id="3.40.50.880">
    <property type="match status" value="1"/>
</dbReference>
<dbReference type="SUPFAM" id="SSF52317">
    <property type="entry name" value="Class I glutamine amidotransferase-like"/>
    <property type="match status" value="1"/>
</dbReference>
<evidence type="ECO:0000313" key="3">
    <source>
        <dbReference type="Proteomes" id="UP000051012"/>
    </source>
</evidence>
<accession>A0A0S7YBE8</accession>
<organism evidence="2 3">
    <name type="scientific">candidate division TA06 bacterium DG_78</name>
    <dbReference type="NCBI Taxonomy" id="1703772"/>
    <lineage>
        <taxon>Bacteria</taxon>
        <taxon>Bacteria division TA06</taxon>
    </lineage>
</organism>
<dbReference type="PANTHER" id="PTHR48094:SF12">
    <property type="entry name" value="PARKINSON DISEASE PROTEIN 7 HOMOLOG"/>
    <property type="match status" value="1"/>
</dbReference>
<dbReference type="InterPro" id="IPR029062">
    <property type="entry name" value="Class_I_gatase-like"/>
</dbReference>
<dbReference type="CDD" id="cd03135">
    <property type="entry name" value="GATase1_DJ-1"/>
    <property type="match status" value="1"/>
</dbReference>
<sequence length="179" mass="18966">MTEESEIPQMAKSVLMVIAPKNFRDEEFQEPYDLFSSSGIEVTVASTDTNPAQGMLGVVVKPDITLEQVDPHDYDALIVVGGSGCIDLWDNTTLHTIVQTFNSSKKTIAAICLAPVVLGRAGILRDIKATVYPTAKDELGVCGAHLADSDVVVSGNIITCSGPQAAKDFATAILKAVSQ</sequence>
<dbReference type="EMBL" id="LJNI01000110">
    <property type="protein sequence ID" value="KPJ71972.1"/>
    <property type="molecule type" value="Genomic_DNA"/>
</dbReference>
<dbReference type="InterPro" id="IPR002818">
    <property type="entry name" value="DJ-1/PfpI"/>
</dbReference>
<evidence type="ECO:0000313" key="2">
    <source>
        <dbReference type="EMBL" id="KPJ71972.1"/>
    </source>
</evidence>
<dbReference type="PANTHER" id="PTHR48094">
    <property type="entry name" value="PROTEIN/NUCLEIC ACID DEGLYCASE DJ-1-RELATED"/>
    <property type="match status" value="1"/>
</dbReference>
<gene>
    <name evidence="2" type="ORF">AMJ52_07900</name>
</gene>
<reference evidence="2 3" key="1">
    <citation type="journal article" date="2015" name="Microbiome">
        <title>Genomic resolution of linkages in carbon, nitrogen, and sulfur cycling among widespread estuary sediment bacteria.</title>
        <authorList>
            <person name="Baker B.J."/>
            <person name="Lazar C.S."/>
            <person name="Teske A.P."/>
            <person name="Dick G.J."/>
        </authorList>
    </citation>
    <scope>NUCLEOTIDE SEQUENCE [LARGE SCALE GENOMIC DNA]</scope>
    <source>
        <strain evidence="2">DG_78</strain>
    </source>
</reference>
<dbReference type="Proteomes" id="UP000051012">
    <property type="component" value="Unassembled WGS sequence"/>
</dbReference>
<name>A0A0S7YBE8_UNCT6</name>
<protein>
    <recommendedName>
        <fullName evidence="1">DJ-1/PfpI domain-containing protein</fullName>
    </recommendedName>
</protein>
<dbReference type="Pfam" id="PF01965">
    <property type="entry name" value="DJ-1_PfpI"/>
    <property type="match status" value="1"/>
</dbReference>
<dbReference type="InterPro" id="IPR050325">
    <property type="entry name" value="Prot/Nucl_acid_deglycase"/>
</dbReference>
<evidence type="ECO:0000259" key="1">
    <source>
        <dbReference type="Pfam" id="PF01965"/>
    </source>
</evidence>
<feature type="domain" description="DJ-1/PfpI" evidence="1">
    <location>
        <begin position="12"/>
        <end position="175"/>
    </location>
</feature>
<dbReference type="GO" id="GO:0005737">
    <property type="term" value="C:cytoplasm"/>
    <property type="evidence" value="ECO:0007669"/>
    <property type="project" value="TreeGrafter"/>
</dbReference>
<comment type="caution">
    <text evidence="2">The sequence shown here is derived from an EMBL/GenBank/DDBJ whole genome shotgun (WGS) entry which is preliminary data.</text>
</comment>
<dbReference type="AlphaFoldDB" id="A0A0S7YBE8"/>